<dbReference type="Pfam" id="PF00668">
    <property type="entry name" value="Condensation"/>
    <property type="match status" value="6"/>
</dbReference>
<dbReference type="GO" id="GO:0016874">
    <property type="term" value="F:ligase activity"/>
    <property type="evidence" value="ECO:0007669"/>
    <property type="project" value="UniProtKB-KW"/>
</dbReference>
<organism evidence="6 7">
    <name type="scientific">Talaromyces rugulosus</name>
    <name type="common">Penicillium rugulosum</name>
    <dbReference type="NCBI Taxonomy" id="121627"/>
    <lineage>
        <taxon>Eukaryota</taxon>
        <taxon>Fungi</taxon>
        <taxon>Dikarya</taxon>
        <taxon>Ascomycota</taxon>
        <taxon>Pezizomycotina</taxon>
        <taxon>Eurotiomycetes</taxon>
        <taxon>Eurotiomycetidae</taxon>
        <taxon>Eurotiales</taxon>
        <taxon>Trichocomaceae</taxon>
        <taxon>Talaromyces</taxon>
        <taxon>Talaromyces sect. Islandici</taxon>
    </lineage>
</organism>
<dbReference type="InterPro" id="IPR001242">
    <property type="entry name" value="Condensation_dom"/>
</dbReference>
<keyword evidence="7" id="KW-1185">Reference proteome</keyword>
<dbReference type="InterPro" id="IPR006162">
    <property type="entry name" value="Ppantetheine_attach_site"/>
</dbReference>
<dbReference type="FunFam" id="3.30.559.10:FF:000016">
    <property type="entry name" value="Nonribosomal peptide synthase Pes1"/>
    <property type="match status" value="1"/>
</dbReference>
<dbReference type="SUPFAM" id="SSF47336">
    <property type="entry name" value="ACP-like"/>
    <property type="match status" value="4"/>
</dbReference>
<dbReference type="KEGG" id="trg:TRUGW13939_02483"/>
<dbReference type="GO" id="GO:0043041">
    <property type="term" value="P:amino acid activation for nonribosomal peptide biosynthetic process"/>
    <property type="evidence" value="ECO:0007669"/>
    <property type="project" value="TreeGrafter"/>
</dbReference>
<dbReference type="Gene3D" id="3.30.559.10">
    <property type="entry name" value="Chloramphenicol acetyltransferase-like domain"/>
    <property type="match status" value="6"/>
</dbReference>
<dbReference type="GO" id="GO:0005737">
    <property type="term" value="C:cytoplasm"/>
    <property type="evidence" value="ECO:0007669"/>
    <property type="project" value="TreeGrafter"/>
</dbReference>
<dbReference type="Gene3D" id="1.10.1200.10">
    <property type="entry name" value="ACP-like"/>
    <property type="match status" value="4"/>
</dbReference>
<dbReference type="GO" id="GO:0044550">
    <property type="term" value="P:secondary metabolite biosynthetic process"/>
    <property type="evidence" value="ECO:0007669"/>
    <property type="project" value="TreeGrafter"/>
</dbReference>
<dbReference type="InterPro" id="IPR009081">
    <property type="entry name" value="PP-bd_ACP"/>
</dbReference>
<dbReference type="CDD" id="cd19542">
    <property type="entry name" value="CT_NRPS-like"/>
    <property type="match status" value="3"/>
</dbReference>
<dbReference type="Pfam" id="PF00550">
    <property type="entry name" value="PP-binding"/>
    <property type="match status" value="4"/>
</dbReference>
<dbReference type="InterPro" id="IPR045851">
    <property type="entry name" value="AMP-bd_C_sf"/>
</dbReference>
<protein>
    <recommendedName>
        <fullName evidence="5">Carrier domain-containing protein</fullName>
    </recommendedName>
</protein>
<proteinExistence type="predicted"/>
<dbReference type="CDD" id="cd19534">
    <property type="entry name" value="E_NRPS"/>
    <property type="match status" value="1"/>
</dbReference>
<dbReference type="InterPro" id="IPR020806">
    <property type="entry name" value="PKS_PP-bd"/>
</dbReference>
<dbReference type="CDD" id="cd19545">
    <property type="entry name" value="FUM14_C_NRPS-like"/>
    <property type="match status" value="2"/>
</dbReference>
<dbReference type="SUPFAM" id="SSF52777">
    <property type="entry name" value="CoA-dependent acyltransferases"/>
    <property type="match status" value="12"/>
</dbReference>
<evidence type="ECO:0000256" key="4">
    <source>
        <dbReference type="ARBA" id="ARBA00022737"/>
    </source>
</evidence>
<dbReference type="PANTHER" id="PTHR45527:SF1">
    <property type="entry name" value="FATTY ACID SYNTHASE"/>
    <property type="match status" value="1"/>
</dbReference>
<keyword evidence="2" id="KW-0597">Phosphoprotein</keyword>
<feature type="domain" description="Carrier" evidence="5">
    <location>
        <begin position="4782"/>
        <end position="4855"/>
    </location>
</feature>
<dbReference type="FunFam" id="1.10.1200.10:FF:000005">
    <property type="entry name" value="Nonribosomal peptide synthetase 1"/>
    <property type="match status" value="2"/>
</dbReference>
<dbReference type="InterPro" id="IPR010071">
    <property type="entry name" value="AA_adenyl_dom"/>
</dbReference>
<evidence type="ECO:0000256" key="2">
    <source>
        <dbReference type="ARBA" id="ARBA00022553"/>
    </source>
</evidence>
<keyword evidence="4" id="KW-0677">Repeat</keyword>
<dbReference type="InterPro" id="IPR036736">
    <property type="entry name" value="ACP-like_sf"/>
</dbReference>
<dbReference type="PROSITE" id="PS00455">
    <property type="entry name" value="AMP_BINDING"/>
    <property type="match status" value="1"/>
</dbReference>
<dbReference type="Gene3D" id="3.40.50.12780">
    <property type="entry name" value="N-terminal domain of ligase-like"/>
    <property type="match status" value="4"/>
</dbReference>
<dbReference type="RefSeq" id="XP_035341569.1">
    <property type="nucleotide sequence ID" value="XM_035485676.1"/>
</dbReference>
<dbReference type="FunFam" id="3.30.559.30:FF:000003">
    <property type="entry name" value="Nonribosomal peptide synthase SidD"/>
    <property type="match status" value="1"/>
</dbReference>
<dbReference type="InterPro" id="IPR000873">
    <property type="entry name" value="AMP-dep_synth/lig_dom"/>
</dbReference>
<dbReference type="PROSITE" id="PS00012">
    <property type="entry name" value="PHOSPHOPANTETHEINE"/>
    <property type="match status" value="3"/>
</dbReference>
<feature type="domain" description="Carrier" evidence="5">
    <location>
        <begin position="2577"/>
        <end position="2653"/>
    </location>
</feature>
<dbReference type="FunFam" id="3.40.50.12780:FF:000014">
    <property type="entry name" value="Nonribosomal peptide synthetase 1"/>
    <property type="match status" value="1"/>
</dbReference>
<dbReference type="Gene3D" id="3.30.559.30">
    <property type="entry name" value="Nonribosomal peptide synthetase, condensation domain"/>
    <property type="match status" value="6"/>
</dbReference>
<dbReference type="SUPFAM" id="SSF56801">
    <property type="entry name" value="Acetyl-CoA synthetase-like"/>
    <property type="match status" value="4"/>
</dbReference>
<accession>A0A7H8QN63</accession>
<dbReference type="SMART" id="SM00823">
    <property type="entry name" value="PKS_PP"/>
    <property type="match status" value="4"/>
</dbReference>
<gene>
    <name evidence="6" type="ORF">TRUGW13939_02483</name>
</gene>
<dbReference type="CDD" id="cd05918">
    <property type="entry name" value="A_NRPS_SidN3_like"/>
    <property type="match status" value="4"/>
</dbReference>
<dbReference type="GO" id="GO:0031177">
    <property type="term" value="F:phosphopantetheine binding"/>
    <property type="evidence" value="ECO:0007669"/>
    <property type="project" value="InterPro"/>
</dbReference>
<evidence type="ECO:0000313" key="6">
    <source>
        <dbReference type="EMBL" id="QKX55390.1"/>
    </source>
</evidence>
<dbReference type="InterPro" id="IPR042099">
    <property type="entry name" value="ANL_N_sf"/>
</dbReference>
<dbReference type="EMBL" id="CP055899">
    <property type="protein sequence ID" value="QKX55390.1"/>
    <property type="molecule type" value="Genomic_DNA"/>
</dbReference>
<dbReference type="OrthoDB" id="416786at2759"/>
<dbReference type="PROSITE" id="PS50075">
    <property type="entry name" value="CARRIER"/>
    <property type="match status" value="4"/>
</dbReference>
<reference evidence="7" key="1">
    <citation type="submission" date="2020-06" db="EMBL/GenBank/DDBJ databases">
        <title>A chromosome-scale genome assembly of Talaromyces rugulosus W13939.</title>
        <authorList>
            <person name="Wang B."/>
            <person name="Guo L."/>
            <person name="Ye K."/>
            <person name="Wang L."/>
        </authorList>
    </citation>
    <scope>NUCLEOTIDE SEQUENCE [LARGE SCALE GENOMIC DNA]</scope>
    <source>
        <strain evidence="7">W13939</strain>
    </source>
</reference>
<dbReference type="Gene3D" id="3.30.300.30">
    <property type="match status" value="4"/>
</dbReference>
<dbReference type="GeneID" id="55989991"/>
<dbReference type="FunFam" id="3.30.559.30:FF:000002">
    <property type="entry name" value="Nonribosomal peptide synthase Pes1"/>
    <property type="match status" value="1"/>
</dbReference>
<feature type="domain" description="Carrier" evidence="5">
    <location>
        <begin position="1035"/>
        <end position="1111"/>
    </location>
</feature>
<dbReference type="Proteomes" id="UP000509510">
    <property type="component" value="Chromosome II"/>
</dbReference>
<evidence type="ECO:0000256" key="3">
    <source>
        <dbReference type="ARBA" id="ARBA00022598"/>
    </source>
</evidence>
<sequence length="5319" mass="589303">MEHRTAIHSPTQVETETWLGITSTKPGVKTNFDGEPHVSVTEGQLTPPVEEVEVWQEVAAQCQCRLEDLEDVYPCTAAQEGMMALTAKDPNAYTLEYVFYLPPGTDPTRLEQAWRSTALANPILRTRIVPTSQSGCIQAVVCGSIPWQVHADDDGIPCMTSGTVAWRPGAPLAYFVLNWPRRVLTMIIHHSICDDWSISVLLREVDAAYNGQKLEARPFRPLAEYIEANRARSENFWKTEFHDSHKASMTPFPPLPTAGYTPRPTERLEKTFDTHPGPTAGFTVNTKLRLAWAIVQSLYTGSEDTFFGTVNAGRGVPVPGVQEMSGPALATVPVRVQINPNHTVMEALDAVQGQWAATMQFEHVGLQSLMHLGPGPQAACRFQTLMSVEPRDGHQIHGVLSQHRSEQQTYDSYAVILLVRPSSRTVWLETRFDPAVIDVQQMERVLSQMAHIYQQIEKKPNILLAEIDTVSPEDRTELTRRNTSNISCSAPPLSVHQLIHQRASQQPQEIAINSWDGDISYQKLDDMSSVLAVHLSRQSVGPGAFVPLCLGKTKWMAVAMLAVMKTGAAFTLLDPSYPSSRLLKMCQKIKATLIVTLEPQLPVASRLGVHTVVKVDSLNLETKDSDFAPNPTSSPMDPIYAAFTSGSTGNPKCAIVNHAGFTASALAHSEPCHFTPQSRVLQFASPAFDLCILEHLSTLIMGGCLCIPSAAECHSNLTEAMNKFAVNVALLTPTVTRIVSPGSISTLKVLVFCGETVRASDVSRWEQHVEVRNAYGPAECSVVFSVQPHLRSEDPVNIGFPTGCVGWVVHPEDHCRLMPLGCPGELVIEGPVVGDGYFSDSEETARVFIEAPPWRREFVAIPTRRLYRTGDLVQCTGDGSFRFIGRKDTQAKLHGQRLELADIEHHLHRSFPEARQAIADILRSSHEEGHGDGRPKTLLVAFVCLPLSSSAGKENHEESLFLSPSDEFRAACAIAESRLSETLPAFMVPAVFLPLSHVPQTKSGKADRRYLLGQAALLPWERMQEFRVTREQPQMPSGEREEKLQQIWARTLNRAAHEIGINESFFRLGGDSVSAMQVAASCKTSGFNVTVADIFRHPTISKLAQKVQESKRNPQSIPQTVKEDPTDKLFHLSPIQQLFFEHVPDGHNKFTQEFLLRVTKPASSPKIRKAIQQIVAQHSMLRARFDQDSDGNWGQIVRRDVVTSFQLHEHRLSSIGDHDNLQRIFSDSQSRLDIQHGPMFVVDLIETDGHEQYLGLMAHHLVIDMVSWRVLFQDLEDILSMDRPSQSVSMPFQQWCGLQQEYAAESLDPQTALSTNIPAAPLGYWGPPAIWASNTMGDTLEQSISVSQEITQWILGAANDAFQTRPVEIIQTAVLYSFLLAFDNRPAPTIFSEGHGREPWDQHIDISQTVGWFTTIAPIFVRAKKGQNFAELLQLTKDSRRANPRNGWDYFASRYLHPEGMYYCQGHSQMEILFNYLSLFQQLERPGALLQLQSIPDQDIIQPPSDLPRFALIDVTAKVVNGSLSLVFLYNKRLRHQDRLQKWTQLCLQTLEELPKALQQDQQLTISDFPLLSLTTDGQLQDLLHQIPCQLKVPVSDIEDIYPCSPVQLGMWLSQVKNPRMYWSHIKWSAYPRSRVSVDIEKIKAAWRRVVDRHAILRTVFTDGTGRLSHPLQIVLKSTQVDVQVISQSESFADNEMPSLSDQSLMTQSLMNKKGQPPHQLKLTIQTDGAVACDLTIHHMLVDGVTVQILLDDVHRAYDGQLEHSPAAGYNKYLQYLQGNHQTSSETYWKQYLEGVHPCIFPSLGIKVQGKEQLTLKLVPFSFDIGRRLQSFCQHHGITISNILQVAWGLVLRTYTGSESVCFGYLNSCRDIPVQNVREISGPMINLLICRLSLPGNAQILSTLLENQDAYARSIEHQHFSLAEVMDSLNLSNQPLFNTAMSLQKESANLDPSYTSDINLGAAQGIDSTEYALTANIITGEKRVSGDLTYWSHVVTDQQAELITDTFFHILSQLIDPANSHLGNIDPLSEKNYNHLLQRNQGLPETVRTCIHTDIQKHSLEDPTASAVCAWDGDFTYGELDQVSTLLAEHLIKNGVGPEVFVPICCEKSRWVVAAVLGILKAGGAFILLDPSHPAQRLRDMLADFSCPVLLTSTRDMELAAKIVPKVIAVEGLELRWDSGTAKRELISTSPESAAYAAFSSGSTGRPKASVMEHQSFSSAAEAQRRSLCLHQGSRVLQFASYAFDASIVEILTTLLVGGCVCIPSDTDRNMRLADSIRELGVNWTLLTPSVARILDPYKVPTLDILVLGGEGMSDDDVCRWSPHVHLMNAYGPSECSVIATAQSSSHFLSNDPADIGLPVGGLVWVVNPQEPHKPVPVGAVGELVIEGPIVGRGYVNRPDHMEAAFIPYPAWLCRMRRKEEQGRLYRTGDLARCLPNGSIRYIGRKDRQVKLHGQRIELAEIEHHIMQCWPGDGPQVFVDVVTPSNRNNKFLVASIEYPSEDANERAFEAAVEESKLRLQERVPKFLTPSVFLPVAAVPRLLNGKVDRRQLQREASRALRLQMDRSSEGSQNARRTAQLTKEERTLQNLWAQILHLPVDSIGPNDNFFSLGGDSILVMKLASTAGEQGVQISVPDVFLHPRLRNLARIYSSPQQKELQSPMEELKQDGTVPPFSLIPPDRRANAQTEAMVQCGVSMEQIEDIYPCTALQAGLAALTAERPGSYIKRHRFRLAQNIHLDRLKEAWEKVSACNGILRTRIIQSSLGCLQVEIRDCKLHWTVREHEVDETPAWEVIFGQALIQFEVYPVRNDGSHNYTGRLEMLITAHHAVYDSWSLPLLTQWAQLAYNDLDSPRLLDSTPFQKFIQYSMSQEKEALEHWRADLHDFDADPFPSLPSPSYRPQASKMIQISMQPGRLSADMVSRTTAVRLAWALVQSQYQSSEKVVFGVVSSGRSAAVPGIEAMAGPTIATIPLSVVVDGNVTVSRALMDLQERVLQLTPYEQVGLSQIAALGPEATRACSFQTLLIEARGEAKDDEDALILARPVIDSRDKTSDTYAIQLTIALGSNEVTVEALFDDVVVPEWQMQHMLDQLNHILQQVHREPQSIVRDILTLNTNDIQQLKTWNREITNIDHSTVVEAIHKHCIARSSSLAVCAWDGDFSYGELDARSEDLASLLVSQGIGPEAFVPIYLERSCWTAVAVLGVLKAGAAFVLLDTFHPQGRLRTICEEIRATVIITSSDNQAAAQSLVNNTVLVTGDINKPSMLVPDFSSHPDSHRAALYAVFTSGSTGKPKAAVIENGSFVTMATPYARTMGINIHSRVLHFASYAFDISILEILGTLFAGACICILSEADRRDHLSQAVKKLQPSHAIFTPSLLRAITLADVESVHTIMLIGEPVRTSDIQQWEGSVHLLNTYGPAECTVVFTMKSCADPSGDARNIGSCIAGAGWVTDPRDPHRLVPIGAVGELLLQGPLVGRGYLNNSEQTAAAFIPCPPWMGKLGLVDDRRCSRFYRTGDLVRYEKDGTFSFVGRADCQVKLRGQRFELGEVEAQIQQHFPSEIEDVAAEIITPAGAVHSPYLAVFIALRGSEAPGVPSSPILSLDIVVLEGFGEQVTTVKERLADILPGYMMPSAFVPLRHLPQTIGGKVDRRRLRESAATVTRQQMESLFSPTVAPKRVIATDAERTLQDIWARALCIPTEEVGVEDSFFRLGGNSISALQATTQARAVGIDHSVADLFQWRTILQVTKRFAKSPQRTQANDPNVDDVFPCAPAQRGILLSQMQDDSSYAAHFLWQLHGRPAVGVARLISAWQQVVSRHSALRVSFRPHPSADGEFEQVLLRHIEAPVEVIEGENDGDSHSPVPSVLTRPSITTVTQHDGQTVPHKLTICATSTGRVFCRLDINHVIVDTASLDILEYELCQAYDGLLPTKLQPDPYREYMNFAQGEPQDEARSYWHSYLKGMKPLSFPSPRVTTTSQFADSVRLSEISLSHRGSEIEAFCHSTDWTASNLLYFAWAMALRAFTGSDDVCFGISTSGRLVPVPHIDQAVGQFSNMSICRVRLAHHLPLNHVALQMQEEYSEILSYQSFPLVEIARAAGATLHDLASTAVNVQYTRASTPSAPVEKHSLTLNRLHGQDPAIQDIALYAEFQPDGQIRALITYQPSRVSAPLASQLGEYFDLAISRILQRPHAVVGDFELLSDQDHQRLRSWNGKLPDRSPYCIHEIIQQHAIQQPDHIAISGWDGSFTYEDLDKKASLLSLYLTTCGISAAQPIPVCFEKSRWTIVAILAVMKAGGTFVPLDPTQPIARLQEFCNRINATTILSSVAQAALSRVLCKKVIEVGDGMIPSHCNGRPDSARVKQAVDPEQGAYILFTSGTTGTPKAVVVSHASYLSSAVSQIRAFSLDRSSRFLQASSYAFDASVMEILTTLIAGATVCVISEPERNQMMLTGVCPLSVSHAFLTPSLARGLDANKASEWVQTLLIGGEPLSDSHIIQWGNVCRLMHCYGSSESAVINTVSSDLLPGHDPRSIGRPVGVHCWIADQHDHNRLVPVGAIGELILSGPPVGLGYLNDSEMTNDAFIQPPEWLSTVYPEQLPEWRLYKTGDLVRYDISDGSLLFEGRKDRQIKVRGQRVELEDIEYHVRRCFPGAEEAMIEQVMILEEPYPSSPDTSSTRAAPRLVACIWDGLDDQSATVNGFAVNDVPLGESLLRAPSQEFHSAAAAALRRLRDDIPSYMVPDFYVSITQVPRKISGKSDRQRLRKAIQAIQPMEWRAYSAAQRNKRPLESETAIKLHAILTELLNIDPETVGADDSFFHLGGDSILAMRVAANARAQGMEISSHHILRHATISDWANIVDSHSANASSSQRYVPYSAVSKHERERILSLHLVKDHPFTVDNVVDILPTVGFQSFYITHSSPVSTAKVFPTTLDIDRLRSACRRVMLHHSVLRTFFVSLEDSLYQVILRDVEPVFHVVETEDPEAYITQESQRYISPSTAQGSLSLEFTVVTSSSRSNCVFILSISHAQYDGPSLSHLWQAIASAYEGGVLPKTVQFSDVVYNRLSDTNEEAFSFWRKYLHGAPATALDPLKITDIPTSPEHDAKITSARREITQSYLIPEITVSTLVKAALSWTLSHYTLQEDIIFGQVVHGRGCPIPDVDKVLGPCTNLLPTRISINPEWTVLDLLRHAQAQQLETLSYDYVSFEDIVQKCTNWPNNTSLGFLVHHEGVGLGGSFEMGGIRASSSSSWANSKIATQGQVGIVSMEHEVGLDLMITAAVDTLEESKVELLVDELASAIQLFSRFPSHPLSALARQRTIQSGTTALPN</sequence>
<evidence type="ECO:0000259" key="5">
    <source>
        <dbReference type="PROSITE" id="PS50075"/>
    </source>
</evidence>
<evidence type="ECO:0000256" key="1">
    <source>
        <dbReference type="ARBA" id="ARBA00022450"/>
    </source>
</evidence>
<dbReference type="NCBIfam" id="NF003417">
    <property type="entry name" value="PRK04813.1"/>
    <property type="match status" value="5"/>
</dbReference>
<dbReference type="InterPro" id="IPR020845">
    <property type="entry name" value="AMP-binding_CS"/>
</dbReference>
<dbReference type="NCBIfam" id="TIGR01733">
    <property type="entry name" value="AA-adenyl-dom"/>
    <property type="match status" value="4"/>
</dbReference>
<name>A0A7H8QN63_TALRU</name>
<dbReference type="Pfam" id="PF00501">
    <property type="entry name" value="AMP-binding"/>
    <property type="match status" value="4"/>
</dbReference>
<keyword evidence="3" id="KW-0436">Ligase</keyword>
<evidence type="ECO:0000313" key="7">
    <source>
        <dbReference type="Proteomes" id="UP000509510"/>
    </source>
</evidence>
<keyword evidence="1" id="KW-0596">Phosphopantetheine</keyword>
<dbReference type="FunFam" id="3.30.300.30:FF:000015">
    <property type="entry name" value="Nonribosomal peptide synthase SidD"/>
    <property type="match status" value="4"/>
</dbReference>
<feature type="domain" description="Carrier" evidence="5">
    <location>
        <begin position="3675"/>
        <end position="3751"/>
    </location>
</feature>
<dbReference type="PANTHER" id="PTHR45527">
    <property type="entry name" value="NONRIBOSOMAL PEPTIDE SYNTHETASE"/>
    <property type="match status" value="1"/>
</dbReference>
<dbReference type="InterPro" id="IPR023213">
    <property type="entry name" value="CAT-like_dom_sf"/>
</dbReference>